<keyword evidence="1" id="KW-0812">Transmembrane</keyword>
<feature type="transmembrane region" description="Helical" evidence="1">
    <location>
        <begin position="167"/>
        <end position="191"/>
    </location>
</feature>
<dbReference type="EMBL" id="BLAL01000079">
    <property type="protein sequence ID" value="GES84170.1"/>
    <property type="molecule type" value="Genomic_DNA"/>
</dbReference>
<evidence type="ECO:0000313" key="3">
    <source>
        <dbReference type="Proteomes" id="UP000615446"/>
    </source>
</evidence>
<proteinExistence type="predicted"/>
<sequence length="209" mass="24350">MKTGLDVLEGPYVPIQKVRRTMRYTEAIAKDYLYTFTNILKFNFIKAILVLDVYSDTFYVEKVSESPVFDKNSILRGLCIVDESDESEVLINVTKCRELSDKKYDQTFRIEIKNMTKLLKIRLPDEKHDCIEICTGNSLLQIQCFATFAPLFPLAGKMNYMKLTVNYLALLIKYPKLCILLGFVSLVNLTWNEYFYVFDELLKLLVLNM</sequence>
<reference evidence="2" key="1">
    <citation type="submission" date="2019-10" db="EMBL/GenBank/DDBJ databases">
        <title>Conservation and host-specific expression of non-tandemly repeated heterogenous ribosome RNA gene in arbuscular mycorrhizal fungi.</title>
        <authorList>
            <person name="Maeda T."/>
            <person name="Kobayashi Y."/>
            <person name="Nakagawa T."/>
            <person name="Ezawa T."/>
            <person name="Yamaguchi K."/>
            <person name="Bino T."/>
            <person name="Nishimoto Y."/>
            <person name="Shigenobu S."/>
            <person name="Kawaguchi M."/>
        </authorList>
    </citation>
    <scope>NUCLEOTIDE SEQUENCE</scope>
    <source>
        <strain evidence="2">HR1</strain>
    </source>
</reference>
<organism evidence="2 3">
    <name type="scientific">Rhizophagus clarus</name>
    <dbReference type="NCBI Taxonomy" id="94130"/>
    <lineage>
        <taxon>Eukaryota</taxon>
        <taxon>Fungi</taxon>
        <taxon>Fungi incertae sedis</taxon>
        <taxon>Mucoromycota</taxon>
        <taxon>Glomeromycotina</taxon>
        <taxon>Glomeromycetes</taxon>
        <taxon>Glomerales</taxon>
        <taxon>Glomeraceae</taxon>
        <taxon>Rhizophagus</taxon>
    </lineage>
</organism>
<keyword evidence="1" id="KW-0472">Membrane</keyword>
<gene>
    <name evidence="2" type="ORF">RCL2_001129600</name>
</gene>
<dbReference type="AlphaFoldDB" id="A0A8H3QKA9"/>
<evidence type="ECO:0000313" key="2">
    <source>
        <dbReference type="EMBL" id="GES84170.1"/>
    </source>
</evidence>
<accession>A0A8H3QKA9</accession>
<comment type="caution">
    <text evidence="2">The sequence shown here is derived from an EMBL/GenBank/DDBJ whole genome shotgun (WGS) entry which is preliminary data.</text>
</comment>
<protein>
    <submittedName>
        <fullName evidence="2">Uncharacterized protein</fullName>
    </submittedName>
</protein>
<keyword evidence="1" id="KW-1133">Transmembrane helix</keyword>
<name>A0A8H3QKA9_9GLOM</name>
<dbReference type="Proteomes" id="UP000615446">
    <property type="component" value="Unassembled WGS sequence"/>
</dbReference>
<evidence type="ECO:0000256" key="1">
    <source>
        <dbReference type="SAM" id="Phobius"/>
    </source>
</evidence>